<dbReference type="InterPro" id="IPR047057">
    <property type="entry name" value="MerR_fam"/>
</dbReference>
<sequence length="118" mass="13382">MHIGELARRTGATTRALRYYEQQGLLTAERGDNGYREYDSSAVTLVRNIRTLLAAGLTSDDIRRIDGCLARDLTAETPCEAVVELYEQRLRTVEERMRALSEVHSRLRTGLRAVRSKT</sequence>
<dbReference type="InterPro" id="IPR009061">
    <property type="entry name" value="DNA-bd_dom_put_sf"/>
</dbReference>
<reference evidence="5" key="1">
    <citation type="submission" date="2020-11" db="EMBL/GenBank/DDBJ databases">
        <title>Whole-genome analyses of Nonomuraea sp. K274.</title>
        <authorList>
            <person name="Veyisoglu A."/>
        </authorList>
    </citation>
    <scope>NUCLEOTIDE SEQUENCE</scope>
    <source>
        <strain evidence="5">K274</strain>
    </source>
</reference>
<keyword evidence="1" id="KW-0805">Transcription regulation</keyword>
<dbReference type="Gene3D" id="1.10.1660.10">
    <property type="match status" value="1"/>
</dbReference>
<accession>A0A931F0I1</accession>
<dbReference type="PROSITE" id="PS50937">
    <property type="entry name" value="HTH_MERR_2"/>
    <property type="match status" value="1"/>
</dbReference>
<evidence type="ECO:0000256" key="3">
    <source>
        <dbReference type="ARBA" id="ARBA00023163"/>
    </source>
</evidence>
<dbReference type="PANTHER" id="PTHR30204:SF94">
    <property type="entry name" value="HEAVY METAL-DEPENDENT TRANSCRIPTIONAL REGULATOR HI_0293-RELATED"/>
    <property type="match status" value="1"/>
</dbReference>
<dbReference type="PRINTS" id="PR00040">
    <property type="entry name" value="HTHMERR"/>
</dbReference>
<dbReference type="GO" id="GO:0003677">
    <property type="term" value="F:DNA binding"/>
    <property type="evidence" value="ECO:0007669"/>
    <property type="project" value="UniProtKB-KW"/>
</dbReference>
<dbReference type="InterPro" id="IPR000551">
    <property type="entry name" value="MerR-type_HTH_dom"/>
</dbReference>
<proteinExistence type="predicted"/>
<gene>
    <name evidence="5" type="ORF">ITP53_23390</name>
</gene>
<evidence type="ECO:0000313" key="6">
    <source>
        <dbReference type="Proteomes" id="UP000605361"/>
    </source>
</evidence>
<dbReference type="AlphaFoldDB" id="A0A931F0I1"/>
<dbReference type="SMART" id="SM00422">
    <property type="entry name" value="HTH_MERR"/>
    <property type="match status" value="1"/>
</dbReference>
<dbReference type="RefSeq" id="WP_195897567.1">
    <property type="nucleotide sequence ID" value="NZ_JADOGI010000071.1"/>
</dbReference>
<dbReference type="Proteomes" id="UP000605361">
    <property type="component" value="Unassembled WGS sequence"/>
</dbReference>
<evidence type="ECO:0000256" key="2">
    <source>
        <dbReference type="ARBA" id="ARBA00023125"/>
    </source>
</evidence>
<feature type="domain" description="HTH merR-type" evidence="4">
    <location>
        <begin position="1"/>
        <end position="68"/>
    </location>
</feature>
<dbReference type="PANTHER" id="PTHR30204">
    <property type="entry name" value="REDOX-CYCLING DRUG-SENSING TRANSCRIPTIONAL ACTIVATOR SOXR"/>
    <property type="match status" value="1"/>
</dbReference>
<evidence type="ECO:0000313" key="5">
    <source>
        <dbReference type="EMBL" id="MBF8188617.1"/>
    </source>
</evidence>
<dbReference type="SUPFAM" id="SSF46955">
    <property type="entry name" value="Putative DNA-binding domain"/>
    <property type="match status" value="1"/>
</dbReference>
<keyword evidence="3" id="KW-0804">Transcription</keyword>
<comment type="caution">
    <text evidence="5">The sequence shown here is derived from an EMBL/GenBank/DDBJ whole genome shotgun (WGS) entry which is preliminary data.</text>
</comment>
<protein>
    <submittedName>
        <fullName evidence="5">MerR family transcriptional regulator</fullName>
    </submittedName>
</protein>
<evidence type="ECO:0000259" key="4">
    <source>
        <dbReference type="PROSITE" id="PS50937"/>
    </source>
</evidence>
<dbReference type="EMBL" id="JADOGI010000071">
    <property type="protein sequence ID" value="MBF8188617.1"/>
    <property type="molecule type" value="Genomic_DNA"/>
</dbReference>
<organism evidence="5 6">
    <name type="scientific">Nonomuraea cypriaca</name>
    <dbReference type="NCBI Taxonomy" id="1187855"/>
    <lineage>
        <taxon>Bacteria</taxon>
        <taxon>Bacillati</taxon>
        <taxon>Actinomycetota</taxon>
        <taxon>Actinomycetes</taxon>
        <taxon>Streptosporangiales</taxon>
        <taxon>Streptosporangiaceae</taxon>
        <taxon>Nonomuraea</taxon>
    </lineage>
</organism>
<evidence type="ECO:0000256" key="1">
    <source>
        <dbReference type="ARBA" id="ARBA00023015"/>
    </source>
</evidence>
<dbReference type="Pfam" id="PF13411">
    <property type="entry name" value="MerR_1"/>
    <property type="match status" value="1"/>
</dbReference>
<dbReference type="GO" id="GO:0003700">
    <property type="term" value="F:DNA-binding transcription factor activity"/>
    <property type="evidence" value="ECO:0007669"/>
    <property type="project" value="InterPro"/>
</dbReference>
<name>A0A931F0I1_9ACTN</name>
<keyword evidence="2" id="KW-0238">DNA-binding</keyword>
<keyword evidence="6" id="KW-1185">Reference proteome</keyword>